<feature type="transmembrane region" description="Helical" evidence="5">
    <location>
        <begin position="275"/>
        <end position="292"/>
    </location>
</feature>
<feature type="transmembrane region" description="Helical" evidence="5">
    <location>
        <begin position="299"/>
        <end position="320"/>
    </location>
</feature>
<keyword evidence="2 3" id="KW-0802">TPR repeat</keyword>
<dbReference type="GO" id="GO:0004175">
    <property type="term" value="F:endopeptidase activity"/>
    <property type="evidence" value="ECO:0007669"/>
    <property type="project" value="UniProtKB-ARBA"/>
</dbReference>
<feature type="repeat" description="TPR" evidence="3">
    <location>
        <begin position="457"/>
        <end position="490"/>
    </location>
</feature>
<evidence type="ECO:0000256" key="3">
    <source>
        <dbReference type="PROSITE-ProRule" id="PRU00339"/>
    </source>
</evidence>
<feature type="repeat" description="TPR" evidence="3">
    <location>
        <begin position="525"/>
        <end position="558"/>
    </location>
</feature>
<feature type="transmembrane region" description="Helical" evidence="5">
    <location>
        <begin position="395"/>
        <end position="414"/>
    </location>
</feature>
<dbReference type="RefSeq" id="WP_252854788.1">
    <property type="nucleotide sequence ID" value="NZ_JAMXLR010000077.1"/>
</dbReference>
<feature type="transmembrane region" description="Helical" evidence="5">
    <location>
        <begin position="221"/>
        <end position="240"/>
    </location>
</feature>
<dbReference type="Gene3D" id="1.25.40.10">
    <property type="entry name" value="Tetratricopeptide repeat domain"/>
    <property type="match status" value="2"/>
</dbReference>
<dbReference type="SUPFAM" id="SSF48452">
    <property type="entry name" value="TPR-like"/>
    <property type="match status" value="1"/>
</dbReference>
<feature type="transmembrane region" description="Helical" evidence="5">
    <location>
        <begin position="81"/>
        <end position="108"/>
    </location>
</feature>
<dbReference type="SMART" id="SM00028">
    <property type="entry name" value="TPR"/>
    <property type="match status" value="5"/>
</dbReference>
<evidence type="ECO:0000256" key="5">
    <source>
        <dbReference type="SAM" id="Phobius"/>
    </source>
</evidence>
<evidence type="ECO:0000313" key="7">
    <source>
        <dbReference type="EMBL" id="MCO6046673.1"/>
    </source>
</evidence>
<evidence type="ECO:0000256" key="1">
    <source>
        <dbReference type="ARBA" id="ARBA00022737"/>
    </source>
</evidence>
<proteinExistence type="predicted"/>
<dbReference type="PANTHER" id="PTHR44858">
    <property type="entry name" value="TETRATRICOPEPTIDE REPEAT PROTEIN 6"/>
    <property type="match status" value="1"/>
</dbReference>
<evidence type="ECO:0000256" key="4">
    <source>
        <dbReference type="SAM" id="MobiDB-lite"/>
    </source>
</evidence>
<keyword evidence="5" id="KW-0812">Transmembrane</keyword>
<dbReference type="InterPro" id="IPR050498">
    <property type="entry name" value="Ycf3"/>
</dbReference>
<dbReference type="GO" id="GO:0080120">
    <property type="term" value="P:CAAX-box protein maturation"/>
    <property type="evidence" value="ECO:0007669"/>
    <property type="project" value="UniProtKB-ARBA"/>
</dbReference>
<evidence type="ECO:0000259" key="6">
    <source>
        <dbReference type="Pfam" id="PF02517"/>
    </source>
</evidence>
<feature type="region of interest" description="Disordered" evidence="4">
    <location>
        <begin position="36"/>
        <end position="59"/>
    </location>
</feature>
<dbReference type="PANTHER" id="PTHR44858:SF1">
    <property type="entry name" value="UDP-N-ACETYLGLUCOSAMINE--PEPTIDE N-ACETYLGLUCOSAMINYLTRANSFERASE SPINDLY-RELATED"/>
    <property type="match status" value="1"/>
</dbReference>
<dbReference type="EMBL" id="JAMXLR010000077">
    <property type="protein sequence ID" value="MCO6046673.1"/>
    <property type="molecule type" value="Genomic_DNA"/>
</dbReference>
<feature type="repeat" description="TPR" evidence="3">
    <location>
        <begin position="423"/>
        <end position="456"/>
    </location>
</feature>
<dbReference type="Pfam" id="PF13432">
    <property type="entry name" value="TPR_16"/>
    <property type="match status" value="1"/>
</dbReference>
<feature type="repeat" description="TPR" evidence="3">
    <location>
        <begin position="491"/>
        <end position="524"/>
    </location>
</feature>
<protein>
    <submittedName>
        <fullName evidence="7">Tetratricopeptide repeat protein</fullName>
    </submittedName>
</protein>
<gene>
    <name evidence="7" type="ORF">NG895_22485</name>
</gene>
<keyword evidence="1" id="KW-0677">Repeat</keyword>
<organism evidence="7 8">
    <name type="scientific">Aeoliella straminimaris</name>
    <dbReference type="NCBI Taxonomy" id="2954799"/>
    <lineage>
        <taxon>Bacteria</taxon>
        <taxon>Pseudomonadati</taxon>
        <taxon>Planctomycetota</taxon>
        <taxon>Planctomycetia</taxon>
        <taxon>Pirellulales</taxon>
        <taxon>Lacipirellulaceae</taxon>
        <taxon>Aeoliella</taxon>
    </lineage>
</organism>
<dbReference type="Pfam" id="PF02517">
    <property type="entry name" value="Rce1-like"/>
    <property type="match status" value="1"/>
</dbReference>
<name>A0A9X2FEG4_9BACT</name>
<evidence type="ECO:0000256" key="2">
    <source>
        <dbReference type="ARBA" id="ARBA00022803"/>
    </source>
</evidence>
<reference evidence="7" key="1">
    <citation type="submission" date="2022-06" db="EMBL/GenBank/DDBJ databases">
        <title>Aeoliella straminimaris, a novel planctomycete from sediments.</title>
        <authorList>
            <person name="Vitorino I.R."/>
            <person name="Lage O.M."/>
        </authorList>
    </citation>
    <scope>NUCLEOTIDE SEQUENCE</scope>
    <source>
        <strain evidence="7">ICT_H6.2</strain>
    </source>
</reference>
<dbReference type="AlphaFoldDB" id="A0A9X2FEG4"/>
<dbReference type="Proteomes" id="UP001155241">
    <property type="component" value="Unassembled WGS sequence"/>
</dbReference>
<evidence type="ECO:0000313" key="8">
    <source>
        <dbReference type="Proteomes" id="UP001155241"/>
    </source>
</evidence>
<keyword evidence="8" id="KW-1185">Reference proteome</keyword>
<keyword evidence="5" id="KW-0472">Membrane</keyword>
<feature type="transmembrane region" description="Helical" evidence="5">
    <location>
        <begin position="114"/>
        <end position="134"/>
    </location>
</feature>
<dbReference type="Pfam" id="PF13414">
    <property type="entry name" value="TPR_11"/>
    <property type="match status" value="1"/>
</dbReference>
<feature type="domain" description="CAAX prenyl protease 2/Lysostaphin resistance protein A-like" evidence="6">
    <location>
        <begin position="221"/>
        <end position="307"/>
    </location>
</feature>
<dbReference type="InterPro" id="IPR011990">
    <property type="entry name" value="TPR-like_helical_dom_sf"/>
</dbReference>
<accession>A0A9X2FEG4</accession>
<feature type="transmembrane region" description="Helical" evidence="5">
    <location>
        <begin position="154"/>
        <end position="172"/>
    </location>
</feature>
<sequence length="654" mass="71991">MEIIRCPHCDVRIIPKNDGECPACGYQMLLVPDDEATADTPMTDPPTGEEPATSEDLPPLDLEPVELEPLASPAMALVPAFGWLVSLFAAQTVAAVMIVPLVLAIGGFQLSQRYVVMIAALVVADLVMLTLSLINLKPDPPRQLSLRPINPFHLLLVVLLTVPTWFVCQAVGNRVAEVIDRAFPAAEPVQAAATPDGLPALPLGYTSYLDELFEALGDQPWYLGFVVICLLPGVCEELFFRGFLGRGLLARYGPVGGIAATSLLFGLFHIDPIQVSYTIVLGIVLHCVYLWSRSLWGPMILHILFNSTSLLACKLQYNGIYYFGGPDEVVQVPFYLTAASCLAIVAIAIVMKQTKVVFQSADRDQTEWNPGYCTTVTPPESFAGVATQENAGRKAIVAACVACVIFGWALYYPAADWLNPQTASAHVNRGQRHVEQQEFEEAVIDFSQAIDADPTLAEAYRSRAEAYRVLGHYQASLDDTTKAIELDPTQAMFYADRGEALRMLERREEALRDCDRAVELDPELPWAYVIRGGIHSDNGDSPAAITDYRKAIQLDSSNAWAYYGLGYELANDLDAPPRVLKEALWSVETACELSEWSDPDMIAALAMLHAESNRIDQAIEYMKMAIKRAPLGMKGEYRAMLEDLERQQLADRLD</sequence>
<keyword evidence="5" id="KW-1133">Transmembrane helix</keyword>
<feature type="transmembrane region" description="Helical" evidence="5">
    <location>
        <begin position="332"/>
        <end position="351"/>
    </location>
</feature>
<comment type="caution">
    <text evidence="7">The sequence shown here is derived from an EMBL/GenBank/DDBJ whole genome shotgun (WGS) entry which is preliminary data.</text>
</comment>
<dbReference type="InterPro" id="IPR003675">
    <property type="entry name" value="Rce1/LyrA-like_dom"/>
</dbReference>
<feature type="transmembrane region" description="Helical" evidence="5">
    <location>
        <begin position="252"/>
        <end position="269"/>
    </location>
</feature>
<dbReference type="PROSITE" id="PS50005">
    <property type="entry name" value="TPR"/>
    <property type="match status" value="4"/>
</dbReference>
<dbReference type="InterPro" id="IPR019734">
    <property type="entry name" value="TPR_rpt"/>
</dbReference>
<dbReference type="Pfam" id="PF13181">
    <property type="entry name" value="TPR_8"/>
    <property type="match status" value="1"/>
</dbReference>